<keyword evidence="4" id="KW-0238">DNA-binding</keyword>
<dbReference type="SUPFAM" id="SSF48452">
    <property type="entry name" value="TPR-like"/>
    <property type="match status" value="1"/>
</dbReference>
<name>A0A9D1QZ83_9BACT</name>
<dbReference type="SMART" id="SM00382">
    <property type="entry name" value="AAA"/>
    <property type="match status" value="1"/>
</dbReference>
<dbReference type="InterPro" id="IPR025662">
    <property type="entry name" value="Sigma_54_int_dom_ATP-bd_1"/>
</dbReference>
<reference evidence="7" key="2">
    <citation type="submission" date="2021-04" db="EMBL/GenBank/DDBJ databases">
        <authorList>
            <person name="Gilroy R."/>
        </authorList>
    </citation>
    <scope>NUCLEOTIDE SEQUENCE</scope>
    <source>
        <strain evidence="7">ChiSxjej5B17-1746</strain>
    </source>
</reference>
<dbReference type="PANTHER" id="PTHR32071">
    <property type="entry name" value="TRANSCRIPTIONAL REGULATORY PROTEIN"/>
    <property type="match status" value="1"/>
</dbReference>
<evidence type="ECO:0000256" key="2">
    <source>
        <dbReference type="ARBA" id="ARBA00022840"/>
    </source>
</evidence>
<dbReference type="InterPro" id="IPR002078">
    <property type="entry name" value="Sigma_54_int"/>
</dbReference>
<dbReference type="PROSITE" id="PS50045">
    <property type="entry name" value="SIGMA54_INTERACT_4"/>
    <property type="match status" value="1"/>
</dbReference>
<dbReference type="GO" id="GO:0005524">
    <property type="term" value="F:ATP binding"/>
    <property type="evidence" value="ECO:0007669"/>
    <property type="project" value="UniProtKB-KW"/>
</dbReference>
<organism evidence="7 8">
    <name type="scientific">Candidatus Bilophila faecipullorum</name>
    <dbReference type="NCBI Taxonomy" id="2838482"/>
    <lineage>
        <taxon>Bacteria</taxon>
        <taxon>Pseudomonadati</taxon>
        <taxon>Thermodesulfobacteriota</taxon>
        <taxon>Desulfovibrionia</taxon>
        <taxon>Desulfovibrionales</taxon>
        <taxon>Desulfovibrionaceae</taxon>
        <taxon>Bilophila</taxon>
    </lineage>
</organism>
<dbReference type="Pfam" id="PF00158">
    <property type="entry name" value="Sigma54_activat"/>
    <property type="match status" value="1"/>
</dbReference>
<keyword evidence="1" id="KW-0547">Nucleotide-binding</keyword>
<dbReference type="Pfam" id="PF25601">
    <property type="entry name" value="AAA_lid_14"/>
    <property type="match status" value="1"/>
</dbReference>
<dbReference type="PROSITE" id="PS00676">
    <property type="entry name" value="SIGMA54_INTERACT_2"/>
    <property type="match status" value="1"/>
</dbReference>
<dbReference type="Gene3D" id="3.40.50.300">
    <property type="entry name" value="P-loop containing nucleotide triphosphate hydrolases"/>
    <property type="match status" value="1"/>
</dbReference>
<dbReference type="AlphaFoldDB" id="A0A9D1QZ83"/>
<reference evidence="7" key="1">
    <citation type="journal article" date="2021" name="PeerJ">
        <title>Extensive microbial diversity within the chicken gut microbiome revealed by metagenomics and culture.</title>
        <authorList>
            <person name="Gilroy R."/>
            <person name="Ravi A."/>
            <person name="Getino M."/>
            <person name="Pursley I."/>
            <person name="Horton D.L."/>
            <person name="Alikhan N.F."/>
            <person name="Baker D."/>
            <person name="Gharbi K."/>
            <person name="Hall N."/>
            <person name="Watson M."/>
            <person name="Adriaenssens E.M."/>
            <person name="Foster-Nyarko E."/>
            <person name="Jarju S."/>
            <person name="Secka A."/>
            <person name="Antonio M."/>
            <person name="Oren A."/>
            <person name="Chaudhuri R.R."/>
            <person name="La Ragione R."/>
            <person name="Hildebrand F."/>
            <person name="Pallen M.J."/>
        </authorList>
    </citation>
    <scope>NUCLEOTIDE SEQUENCE</scope>
    <source>
        <strain evidence="7">ChiSxjej5B17-1746</strain>
    </source>
</reference>
<feature type="domain" description="Sigma-54 factor interaction" evidence="6">
    <location>
        <begin position="591"/>
        <end position="819"/>
    </location>
</feature>
<dbReference type="PROSITE" id="PS00675">
    <property type="entry name" value="SIGMA54_INTERACT_1"/>
    <property type="match status" value="1"/>
</dbReference>
<evidence type="ECO:0000256" key="1">
    <source>
        <dbReference type="ARBA" id="ARBA00022741"/>
    </source>
</evidence>
<dbReference type="InterPro" id="IPR025943">
    <property type="entry name" value="Sigma_54_int_dom_ATP-bd_2"/>
</dbReference>
<dbReference type="EMBL" id="DXGI01000014">
    <property type="protein sequence ID" value="HIW77588.1"/>
    <property type="molecule type" value="Genomic_DNA"/>
</dbReference>
<dbReference type="InterPro" id="IPR011990">
    <property type="entry name" value="TPR-like_helical_dom_sf"/>
</dbReference>
<dbReference type="PROSITE" id="PS00688">
    <property type="entry name" value="SIGMA54_INTERACT_3"/>
    <property type="match status" value="1"/>
</dbReference>
<evidence type="ECO:0000313" key="8">
    <source>
        <dbReference type="Proteomes" id="UP000824264"/>
    </source>
</evidence>
<comment type="caution">
    <text evidence="7">The sequence shown here is derived from an EMBL/GenBank/DDBJ whole genome shotgun (WGS) entry which is preliminary data.</text>
</comment>
<evidence type="ECO:0000259" key="6">
    <source>
        <dbReference type="PROSITE" id="PS50045"/>
    </source>
</evidence>
<dbReference type="CDD" id="cd00009">
    <property type="entry name" value="AAA"/>
    <property type="match status" value="1"/>
</dbReference>
<dbReference type="InterPro" id="IPR058031">
    <property type="entry name" value="AAA_lid_NorR"/>
</dbReference>
<accession>A0A9D1QZ83</accession>
<evidence type="ECO:0000256" key="4">
    <source>
        <dbReference type="ARBA" id="ARBA00023125"/>
    </source>
</evidence>
<dbReference type="Proteomes" id="UP000824264">
    <property type="component" value="Unassembled WGS sequence"/>
</dbReference>
<evidence type="ECO:0000256" key="3">
    <source>
        <dbReference type="ARBA" id="ARBA00023015"/>
    </source>
</evidence>
<dbReference type="Gene3D" id="1.10.8.60">
    <property type="match status" value="1"/>
</dbReference>
<dbReference type="FunFam" id="3.40.50.300:FF:000006">
    <property type="entry name" value="DNA-binding transcriptional regulator NtrC"/>
    <property type="match status" value="1"/>
</dbReference>
<protein>
    <submittedName>
        <fullName evidence="7">Sigma-54 dependent transcriptional regulator</fullName>
    </submittedName>
</protein>
<gene>
    <name evidence="7" type="ORF">H9874_00370</name>
</gene>
<dbReference type="InterPro" id="IPR003593">
    <property type="entry name" value="AAA+_ATPase"/>
</dbReference>
<dbReference type="InterPro" id="IPR027417">
    <property type="entry name" value="P-loop_NTPase"/>
</dbReference>
<dbReference type="GO" id="GO:0003677">
    <property type="term" value="F:DNA binding"/>
    <property type="evidence" value="ECO:0007669"/>
    <property type="project" value="UniProtKB-KW"/>
</dbReference>
<dbReference type="SUPFAM" id="SSF46689">
    <property type="entry name" value="Homeodomain-like"/>
    <property type="match status" value="1"/>
</dbReference>
<keyword evidence="5" id="KW-0804">Transcription</keyword>
<dbReference type="Gene3D" id="1.10.10.60">
    <property type="entry name" value="Homeodomain-like"/>
    <property type="match status" value="1"/>
</dbReference>
<dbReference type="GO" id="GO:0006355">
    <property type="term" value="P:regulation of DNA-templated transcription"/>
    <property type="evidence" value="ECO:0007669"/>
    <property type="project" value="InterPro"/>
</dbReference>
<sequence length="906" mass="99707">GGVERMRRLLTRAETAGAAACLELLLSLLRGWQEDGVDPAEASAFTDTALAAADVAFYLMKHVAESSACLETASRQALAAGDRRTLTLLRFVRGCALFFSGKVSFDRTLAAMNEAMDLLETLDDEELSARAMPFLILIHFVRGNFRQVVLWYEQLQKNVYKPVLPFMDSQLVLQASSSAAYLGHFAHAAGMIRSAISTAELNGQIMGAQLCRQHMGILLAYMRREAEAREALEGVIAQSTMTANPKLMLRAFAALALCHAQSGEAEASYKVFSHALGLAKRNIGFSLSYNYLWILELAILYDLHGFAPLPGIDADDLLEKSRHSPSPMMRGHALRCEAARMLQRGRAPREALALLDESLVCLEEARTPLERAFTQEQRGRALRRLGDEERAREAEMEAARLFGELGIGRQIAALPADAGFPLLERCSSEIAAILDWETPGAFGYQLAACLRRLLRGERSAIFRWEGEGLACLGSCNISASEIFAEGFAPNRELIAARLVEEEPFAAVRNGLDTVCIPVRAGEGVPCLLYVDSEATASRLRRVAPEDLRAIGFLFGAELRNVLRLAELSRLKAEASRIQAVNDLTEEGRLEVWGRSAAFRHCLERARVVAATDAPVLLLGETGVGKEVMANFIHRNGGGKGPFVAVHPASVSETLFENEFFGHEKGAFTGAVTRKIGLFELADNGTLFIDEVGDVPMNMQIKLLRVLQEHTFMRVGGTKEIRSSFRLIAATNRDLAQAVREGSFREDLYYRISVVPLTIPPLRGRLEDIEEIVTAFIDYFSRRYGKRVPLPDEAAFARLRAYAWPGNLRELRNVVERAVILHSGGPLALIPAAAPARGGTKAEEDASLYADTPTLEVLQRRYIEHVLKKTGGRVCGPEGAEGILGMKRSTLYLKLRQYGISTRDSRT</sequence>
<dbReference type="SUPFAM" id="SSF52540">
    <property type="entry name" value="P-loop containing nucleoside triphosphate hydrolases"/>
    <property type="match status" value="1"/>
</dbReference>
<dbReference type="InterPro" id="IPR009057">
    <property type="entry name" value="Homeodomain-like_sf"/>
</dbReference>
<keyword evidence="3" id="KW-0805">Transcription regulation</keyword>
<dbReference type="PANTHER" id="PTHR32071:SF57">
    <property type="entry name" value="C4-DICARBOXYLATE TRANSPORT TRANSCRIPTIONAL REGULATORY PROTEIN DCTD"/>
    <property type="match status" value="1"/>
</dbReference>
<dbReference type="Gene3D" id="1.25.40.10">
    <property type="entry name" value="Tetratricopeptide repeat domain"/>
    <property type="match status" value="1"/>
</dbReference>
<evidence type="ECO:0000256" key="5">
    <source>
        <dbReference type="ARBA" id="ARBA00023163"/>
    </source>
</evidence>
<dbReference type="InterPro" id="IPR025944">
    <property type="entry name" value="Sigma_54_int_dom_CS"/>
</dbReference>
<evidence type="ECO:0000313" key="7">
    <source>
        <dbReference type="EMBL" id="HIW77588.1"/>
    </source>
</evidence>
<proteinExistence type="predicted"/>
<keyword evidence="2" id="KW-0067">ATP-binding</keyword>
<feature type="non-terminal residue" evidence="7">
    <location>
        <position position="1"/>
    </location>
</feature>